<evidence type="ECO:0000259" key="5">
    <source>
        <dbReference type="Pfam" id="PF00389"/>
    </source>
</evidence>
<dbReference type="PROSITE" id="PS00671">
    <property type="entry name" value="D_2_HYDROXYACID_DH_3"/>
    <property type="match status" value="1"/>
</dbReference>
<evidence type="ECO:0000259" key="6">
    <source>
        <dbReference type="Pfam" id="PF02826"/>
    </source>
</evidence>
<feature type="domain" description="D-isomer specific 2-hydroxyacid dehydrogenase NAD-binding" evidence="6">
    <location>
        <begin position="105"/>
        <end position="277"/>
    </location>
</feature>
<organism evidence="7 8">
    <name type="scientific">Leuconostoc pseudomesenteroides</name>
    <dbReference type="NCBI Taxonomy" id="33968"/>
    <lineage>
        <taxon>Bacteria</taxon>
        <taxon>Bacillati</taxon>
        <taxon>Bacillota</taxon>
        <taxon>Bacilli</taxon>
        <taxon>Lactobacillales</taxon>
        <taxon>Lactobacillaceae</taxon>
        <taxon>Leuconostoc</taxon>
    </lineage>
</organism>
<feature type="domain" description="D-isomer specific 2-hydroxyacid dehydrogenase catalytic" evidence="5">
    <location>
        <begin position="5"/>
        <end position="309"/>
    </location>
</feature>
<reference evidence="7 8" key="1">
    <citation type="journal article" date="2017" name="Front. Microbiol.">
        <title>Genomic Characterization of Dairy Associated Leuconostoc Species and Diversity of Leuconostocs in Undefined Mixed Mesophilic Starter Cultures.</title>
        <authorList>
            <person name="Frantzen C.A."/>
            <person name="Kot W."/>
            <person name="Pedersen T.B."/>
            <person name="Ardo Y.M."/>
            <person name="Broadbent J.R."/>
            <person name="Neve H."/>
            <person name="Hansen L.H."/>
            <person name="Dal Bello F."/>
            <person name="Ostlie H.M."/>
            <person name="Kleppen H.P."/>
            <person name="Vogensen F.K."/>
            <person name="Holo H."/>
        </authorList>
    </citation>
    <scope>NUCLEOTIDE SEQUENCE [LARGE SCALE GENOMIC DNA]</scope>
    <source>
        <strain evidence="7 8">LMGCF08</strain>
    </source>
</reference>
<accession>A0A1X0VGA3</accession>
<name>A0A1X0VGA3_LEUPS</name>
<dbReference type="Pfam" id="PF00389">
    <property type="entry name" value="2-Hacid_dh"/>
    <property type="match status" value="1"/>
</dbReference>
<dbReference type="Gene3D" id="3.40.50.720">
    <property type="entry name" value="NAD(P)-binding Rossmann-like Domain"/>
    <property type="match status" value="2"/>
</dbReference>
<evidence type="ECO:0000256" key="1">
    <source>
        <dbReference type="ARBA" id="ARBA00005854"/>
    </source>
</evidence>
<gene>
    <name evidence="7" type="ORF">BMR96_00585</name>
</gene>
<dbReference type="GO" id="GO:0030267">
    <property type="term" value="F:glyoxylate reductase (NADPH) activity"/>
    <property type="evidence" value="ECO:0007669"/>
    <property type="project" value="TreeGrafter"/>
</dbReference>
<dbReference type="PANTHER" id="PTHR10996:SF178">
    <property type="entry name" value="2-HYDROXYACID DEHYDROGENASE YGL185C-RELATED"/>
    <property type="match status" value="1"/>
</dbReference>
<keyword evidence="2 4" id="KW-0560">Oxidoreductase</keyword>
<evidence type="ECO:0000313" key="7">
    <source>
        <dbReference type="EMBL" id="ORI98782.1"/>
    </source>
</evidence>
<dbReference type="SUPFAM" id="SSF52283">
    <property type="entry name" value="Formate/glycerate dehydrogenase catalytic domain-like"/>
    <property type="match status" value="1"/>
</dbReference>
<evidence type="ECO:0000313" key="8">
    <source>
        <dbReference type="Proteomes" id="UP000192288"/>
    </source>
</evidence>
<dbReference type="FunFam" id="3.40.50.720:FF:000203">
    <property type="entry name" value="D-3-phosphoglycerate dehydrogenase (SerA)"/>
    <property type="match status" value="1"/>
</dbReference>
<dbReference type="Pfam" id="PF02826">
    <property type="entry name" value="2-Hacid_dh_C"/>
    <property type="match status" value="1"/>
</dbReference>
<dbReference type="EMBL" id="MPLS01000001">
    <property type="protein sequence ID" value="ORI98782.1"/>
    <property type="molecule type" value="Genomic_DNA"/>
</dbReference>
<dbReference type="GO" id="GO:0016618">
    <property type="term" value="F:hydroxypyruvate reductase [NAD(P)H] activity"/>
    <property type="evidence" value="ECO:0007669"/>
    <property type="project" value="TreeGrafter"/>
</dbReference>
<dbReference type="GO" id="GO:0051287">
    <property type="term" value="F:NAD binding"/>
    <property type="evidence" value="ECO:0007669"/>
    <property type="project" value="InterPro"/>
</dbReference>
<comment type="caution">
    <text evidence="7">The sequence shown here is derived from an EMBL/GenBank/DDBJ whole genome shotgun (WGS) entry which is preliminary data.</text>
</comment>
<dbReference type="InterPro" id="IPR006139">
    <property type="entry name" value="D-isomer_2_OHA_DH_cat_dom"/>
</dbReference>
<dbReference type="Proteomes" id="UP000192288">
    <property type="component" value="Unassembled WGS sequence"/>
</dbReference>
<comment type="similarity">
    <text evidence="1 4">Belongs to the D-isomer specific 2-hydroxyacid dehydrogenase family.</text>
</comment>
<proteinExistence type="inferred from homology"/>
<protein>
    <submittedName>
        <fullName evidence="7">Hydroxyacid dehydrogenase</fullName>
    </submittedName>
</protein>
<keyword evidence="3" id="KW-0520">NAD</keyword>
<evidence type="ECO:0000256" key="4">
    <source>
        <dbReference type="RuleBase" id="RU003719"/>
    </source>
</evidence>
<dbReference type="RefSeq" id="WP_080519074.1">
    <property type="nucleotide sequence ID" value="NZ_MPLS01000001.1"/>
</dbReference>
<dbReference type="SUPFAM" id="SSF51735">
    <property type="entry name" value="NAD(P)-binding Rossmann-fold domains"/>
    <property type="match status" value="1"/>
</dbReference>
<dbReference type="CDD" id="cd12172">
    <property type="entry name" value="PGDH_like_2"/>
    <property type="match status" value="1"/>
</dbReference>
<dbReference type="eggNOG" id="COG0111">
    <property type="taxonomic scope" value="Bacteria"/>
</dbReference>
<sequence length="309" mass="33323">MKKILVANLTAKKAVKYLEEKGFEVIISSQASDDDFLAHTDVDGILIMMHPFGESLMSKMPNLKVIARHGVGYDNVDLAAAAKHDIVVTNTPGANATAVAETAIMHMLMAGRLYYQRRELLTDTTNADYLAAHNGQEISGKTVGIIGFGHIGQNIDRLLTGFDVNVLAYARHSHEVVNGRMATLDEIYEQSDFIVTALPATPETTHMINADVFSKMKSSAVLVNIGRGALIDESALIDALKNDVIAGAGLDVVEHEPISVDNPLLQLPNAFATPHVAMISQEAMDNVAIKAAEDIVRVLSGEQPLFPVN</sequence>
<dbReference type="InterPro" id="IPR036291">
    <property type="entry name" value="NAD(P)-bd_dom_sf"/>
</dbReference>
<dbReference type="GO" id="GO:0005829">
    <property type="term" value="C:cytosol"/>
    <property type="evidence" value="ECO:0007669"/>
    <property type="project" value="TreeGrafter"/>
</dbReference>
<dbReference type="STRING" id="33968.BMS77_03405"/>
<dbReference type="InterPro" id="IPR050223">
    <property type="entry name" value="D-isomer_2-hydroxyacid_DH"/>
</dbReference>
<dbReference type="InterPro" id="IPR029753">
    <property type="entry name" value="D-isomer_DH_CS"/>
</dbReference>
<dbReference type="AlphaFoldDB" id="A0A1X0VGA3"/>
<dbReference type="InterPro" id="IPR006140">
    <property type="entry name" value="D-isomer_DH_NAD-bd"/>
</dbReference>
<evidence type="ECO:0000256" key="3">
    <source>
        <dbReference type="ARBA" id="ARBA00023027"/>
    </source>
</evidence>
<evidence type="ECO:0000256" key="2">
    <source>
        <dbReference type="ARBA" id="ARBA00023002"/>
    </source>
</evidence>
<dbReference type="PANTHER" id="PTHR10996">
    <property type="entry name" value="2-HYDROXYACID DEHYDROGENASE-RELATED"/>
    <property type="match status" value="1"/>
</dbReference>